<gene>
    <name evidence="12" type="ORF">D6B99_06755</name>
</gene>
<dbReference type="SUPFAM" id="SSF103473">
    <property type="entry name" value="MFS general substrate transporter"/>
    <property type="match status" value="1"/>
</dbReference>
<dbReference type="Gene3D" id="1.20.1250.20">
    <property type="entry name" value="MFS general substrate transporter like domains"/>
    <property type="match status" value="2"/>
</dbReference>
<evidence type="ECO:0000256" key="2">
    <source>
        <dbReference type="ARBA" id="ARBA00010992"/>
    </source>
</evidence>
<keyword evidence="5" id="KW-0762">Sugar transport</keyword>
<feature type="transmembrane region" description="Helical" evidence="10">
    <location>
        <begin position="329"/>
        <end position="351"/>
    </location>
</feature>
<protein>
    <submittedName>
        <fullName evidence="12">MFS transporter</fullName>
    </submittedName>
</protein>
<reference evidence="12 13" key="1">
    <citation type="submission" date="2018-09" db="EMBL/GenBank/DDBJ databases">
        <title>Arachidicoccus sp. nov., a bacterium isolated from soil.</title>
        <authorList>
            <person name="Weon H.-Y."/>
            <person name="Kwon S.-W."/>
            <person name="Lee S.A."/>
        </authorList>
    </citation>
    <scope>NUCLEOTIDE SEQUENCE [LARGE SCALE GENOMIC DNA]</scope>
    <source>
        <strain evidence="12 13">KIS59-12</strain>
    </source>
</reference>
<keyword evidence="7 10" id="KW-1133">Transmembrane helix</keyword>
<feature type="transmembrane region" description="Helical" evidence="10">
    <location>
        <begin position="140"/>
        <end position="164"/>
    </location>
</feature>
<evidence type="ECO:0000256" key="8">
    <source>
        <dbReference type="ARBA" id="ARBA00023136"/>
    </source>
</evidence>
<feature type="transmembrane region" description="Helical" evidence="10">
    <location>
        <begin position="110"/>
        <end position="128"/>
    </location>
</feature>
<sequence length="471" mass="51979">MQHQKNTHKKYLFLVCFIAAIGGFLFGFDTAVISGALVFVTRDFQFSPLMEGWFVSSALLGCIIGVAFSGRLSDVYGRKRIMLLSAILFFLSAIGCMLSTAAAILIGFRFIGGLGIGVASMICPLYISEFSPPNLRGKMVSLYQLAITIGIVIAYFSNAYILNWSASHSDLSGWLHYLVIENPWRAMIGIGLIPSFCFLVCLSIIPESPRWLILNGKTAEAIEGLQRITDPISVQQEIILIQKGMQEDKSNFKALFSPTYRNALIIGICLPFLSQVCGINAVIYYGPTILDQAGFSVGDAFGGQVIIGLVNVIFTFVAIFTVDRWGRKPLLYTGIIGAVISLLSIGILFKFTGASPVWILFFIMFFIACFAFSFGPVCWIVISEIFPSKVRGQAMSLAILSLWVANFLVGQLTPIMLKSPFWGPSATFWTFALLCAPGLWLTYKLIPETKGQSLEQIESFWKKKYLDGNNK</sequence>
<dbReference type="NCBIfam" id="TIGR00879">
    <property type="entry name" value="SP"/>
    <property type="match status" value="1"/>
</dbReference>
<keyword evidence="8 10" id="KW-0472">Membrane</keyword>
<comment type="similarity">
    <text evidence="2 9">Belongs to the major facilitator superfamily. Sugar transporter (TC 2.A.1.1) family.</text>
</comment>
<evidence type="ECO:0000256" key="6">
    <source>
        <dbReference type="ARBA" id="ARBA00022692"/>
    </source>
</evidence>
<organism evidence="12 13">
    <name type="scientific">Arachidicoccus soli</name>
    <dbReference type="NCBI Taxonomy" id="2341117"/>
    <lineage>
        <taxon>Bacteria</taxon>
        <taxon>Pseudomonadati</taxon>
        <taxon>Bacteroidota</taxon>
        <taxon>Chitinophagia</taxon>
        <taxon>Chitinophagales</taxon>
        <taxon>Chitinophagaceae</taxon>
        <taxon>Arachidicoccus</taxon>
    </lineage>
</organism>
<evidence type="ECO:0000256" key="7">
    <source>
        <dbReference type="ARBA" id="ARBA00022989"/>
    </source>
</evidence>
<dbReference type="InterPro" id="IPR005829">
    <property type="entry name" value="Sugar_transporter_CS"/>
</dbReference>
<feature type="transmembrane region" description="Helical" evidence="10">
    <location>
        <begin position="305"/>
        <end position="322"/>
    </location>
</feature>
<feature type="transmembrane region" description="Helical" evidence="10">
    <location>
        <begin position="52"/>
        <end position="69"/>
    </location>
</feature>
<evidence type="ECO:0000259" key="11">
    <source>
        <dbReference type="PROSITE" id="PS50850"/>
    </source>
</evidence>
<dbReference type="InterPro" id="IPR005828">
    <property type="entry name" value="MFS_sugar_transport-like"/>
</dbReference>
<evidence type="ECO:0000256" key="9">
    <source>
        <dbReference type="RuleBase" id="RU003346"/>
    </source>
</evidence>
<dbReference type="GO" id="GO:0005886">
    <property type="term" value="C:plasma membrane"/>
    <property type="evidence" value="ECO:0007669"/>
    <property type="project" value="UniProtKB-SubCell"/>
</dbReference>
<proteinExistence type="inferred from homology"/>
<dbReference type="RefSeq" id="WP_119990953.1">
    <property type="nucleotide sequence ID" value="NZ_CP032489.1"/>
</dbReference>
<evidence type="ECO:0000256" key="1">
    <source>
        <dbReference type="ARBA" id="ARBA00004651"/>
    </source>
</evidence>
<dbReference type="KEGG" id="ark:D6B99_06755"/>
<evidence type="ECO:0000256" key="10">
    <source>
        <dbReference type="SAM" id="Phobius"/>
    </source>
</evidence>
<feature type="transmembrane region" description="Helical" evidence="10">
    <location>
        <begin position="394"/>
        <end position="415"/>
    </location>
</feature>
<keyword evidence="6 10" id="KW-0812">Transmembrane</keyword>
<feature type="transmembrane region" description="Helical" evidence="10">
    <location>
        <begin position="12"/>
        <end position="40"/>
    </location>
</feature>
<dbReference type="InterPro" id="IPR036259">
    <property type="entry name" value="MFS_trans_sf"/>
</dbReference>
<dbReference type="InterPro" id="IPR047984">
    <property type="entry name" value="XylE-like"/>
</dbReference>
<evidence type="ECO:0000313" key="13">
    <source>
        <dbReference type="Proteomes" id="UP000266118"/>
    </source>
</evidence>
<feature type="transmembrane region" description="Helical" evidence="10">
    <location>
        <begin position="357"/>
        <end position="382"/>
    </location>
</feature>
<dbReference type="InterPro" id="IPR003663">
    <property type="entry name" value="Sugar/inositol_transpt"/>
</dbReference>
<feature type="transmembrane region" description="Helical" evidence="10">
    <location>
        <begin position="81"/>
        <end position="104"/>
    </location>
</feature>
<feature type="transmembrane region" description="Helical" evidence="10">
    <location>
        <begin position="421"/>
        <end position="443"/>
    </location>
</feature>
<evidence type="ECO:0000256" key="4">
    <source>
        <dbReference type="ARBA" id="ARBA00022475"/>
    </source>
</evidence>
<dbReference type="PRINTS" id="PR00171">
    <property type="entry name" value="SUGRTRNSPORT"/>
</dbReference>
<evidence type="ECO:0000256" key="3">
    <source>
        <dbReference type="ARBA" id="ARBA00022448"/>
    </source>
</evidence>
<dbReference type="InterPro" id="IPR020846">
    <property type="entry name" value="MFS_dom"/>
</dbReference>
<keyword evidence="3 9" id="KW-0813">Transport</keyword>
<dbReference type="GO" id="GO:0022857">
    <property type="term" value="F:transmembrane transporter activity"/>
    <property type="evidence" value="ECO:0007669"/>
    <property type="project" value="InterPro"/>
</dbReference>
<dbReference type="Proteomes" id="UP000266118">
    <property type="component" value="Chromosome"/>
</dbReference>
<dbReference type="FunFam" id="1.20.1250.20:FF:000122">
    <property type="entry name" value="D-xylose transporter XylE"/>
    <property type="match status" value="1"/>
</dbReference>
<feature type="domain" description="Major facilitator superfamily (MFS) profile" evidence="11">
    <location>
        <begin position="15"/>
        <end position="450"/>
    </location>
</feature>
<dbReference type="PANTHER" id="PTHR48020:SF12">
    <property type="entry name" value="PROTON MYO-INOSITOL COTRANSPORTER"/>
    <property type="match status" value="1"/>
</dbReference>
<comment type="subcellular location">
    <subcellularLocation>
        <location evidence="1">Cell membrane</location>
        <topology evidence="1">Multi-pass membrane protein</topology>
    </subcellularLocation>
</comment>
<name>A0A386HV13_9BACT</name>
<keyword evidence="13" id="KW-1185">Reference proteome</keyword>
<accession>A0A386HV13</accession>
<keyword evidence="4" id="KW-1003">Cell membrane</keyword>
<dbReference type="PANTHER" id="PTHR48020">
    <property type="entry name" value="PROTON MYO-INOSITOL COTRANSPORTER"/>
    <property type="match status" value="1"/>
</dbReference>
<dbReference type="InterPro" id="IPR050814">
    <property type="entry name" value="Myo-inositol_Transporter"/>
</dbReference>
<dbReference type="OrthoDB" id="9783823at2"/>
<dbReference type="PROSITE" id="PS50850">
    <property type="entry name" value="MFS"/>
    <property type="match status" value="1"/>
</dbReference>
<feature type="transmembrane region" description="Helical" evidence="10">
    <location>
        <begin position="263"/>
        <end position="285"/>
    </location>
</feature>
<dbReference type="AlphaFoldDB" id="A0A386HV13"/>
<dbReference type="PROSITE" id="PS00217">
    <property type="entry name" value="SUGAR_TRANSPORT_2"/>
    <property type="match status" value="1"/>
</dbReference>
<dbReference type="Pfam" id="PF00083">
    <property type="entry name" value="Sugar_tr"/>
    <property type="match status" value="1"/>
</dbReference>
<dbReference type="EMBL" id="CP032489">
    <property type="protein sequence ID" value="AYD49324.1"/>
    <property type="molecule type" value="Genomic_DNA"/>
</dbReference>
<evidence type="ECO:0000256" key="5">
    <source>
        <dbReference type="ARBA" id="ARBA00022597"/>
    </source>
</evidence>
<feature type="transmembrane region" description="Helical" evidence="10">
    <location>
        <begin position="184"/>
        <end position="205"/>
    </location>
</feature>
<dbReference type="PROSITE" id="PS00216">
    <property type="entry name" value="SUGAR_TRANSPORT_1"/>
    <property type="match status" value="2"/>
</dbReference>
<dbReference type="CDD" id="cd17359">
    <property type="entry name" value="MFS_XylE_like"/>
    <property type="match status" value="1"/>
</dbReference>
<evidence type="ECO:0000313" key="12">
    <source>
        <dbReference type="EMBL" id="AYD49324.1"/>
    </source>
</evidence>